<sequence length="64" mass="7308">MNLKITSISLEGHEIKVPEGLSELLNNGNGWGIRDKELNTQYTREVIKQGGNLVTKLRRRYPND</sequence>
<accession>A0A3D8PPJ2</accession>
<evidence type="ECO:0000313" key="2">
    <source>
        <dbReference type="Proteomes" id="UP000257143"/>
    </source>
</evidence>
<protein>
    <submittedName>
        <fullName evidence="1">Uncharacterized protein</fullName>
    </submittedName>
</protein>
<name>A0A3D8PPJ2_9BACI</name>
<dbReference type="Proteomes" id="UP000257143">
    <property type="component" value="Unassembled WGS sequence"/>
</dbReference>
<keyword evidence="2" id="KW-1185">Reference proteome</keyword>
<evidence type="ECO:0000313" key="1">
    <source>
        <dbReference type="EMBL" id="RDW17015.1"/>
    </source>
</evidence>
<reference evidence="2" key="1">
    <citation type="submission" date="2017-11" db="EMBL/GenBank/DDBJ databases">
        <authorList>
            <person name="Zhu W."/>
        </authorList>
    </citation>
    <scope>NUCLEOTIDE SEQUENCE [LARGE SCALE GENOMIC DNA]</scope>
    <source>
        <strain evidence="2">CAU 1183</strain>
    </source>
</reference>
<proteinExistence type="predicted"/>
<comment type="caution">
    <text evidence="1">The sequence shown here is derived from an EMBL/GenBank/DDBJ whole genome shotgun (WGS) entry which is preliminary data.</text>
</comment>
<dbReference type="AlphaFoldDB" id="A0A3D8PPJ2"/>
<dbReference type="EMBL" id="PIOC01000023">
    <property type="protein sequence ID" value="RDW17015.1"/>
    <property type="molecule type" value="Genomic_DNA"/>
</dbReference>
<organism evidence="1 2">
    <name type="scientific">Oceanobacillus arenosus</name>
    <dbReference type="NCBI Taxonomy" id="1229153"/>
    <lineage>
        <taxon>Bacteria</taxon>
        <taxon>Bacillati</taxon>
        <taxon>Bacillota</taxon>
        <taxon>Bacilli</taxon>
        <taxon>Bacillales</taxon>
        <taxon>Bacillaceae</taxon>
        <taxon>Oceanobacillus</taxon>
    </lineage>
</organism>
<gene>
    <name evidence="1" type="ORF">CWR48_15535</name>
</gene>